<dbReference type="GO" id="GO:0016740">
    <property type="term" value="F:transferase activity"/>
    <property type="evidence" value="ECO:0000318"/>
    <property type="project" value="GO_Central"/>
</dbReference>
<dbReference type="OMA" id="FIKYEFW"/>
<evidence type="ECO:0000313" key="10">
    <source>
        <dbReference type="Proteomes" id="UP000054558"/>
    </source>
</evidence>
<dbReference type="PANTHER" id="PTHR42755">
    <property type="entry name" value="3-DEOXY-MANNO-OCTULOSONATE CYTIDYLYLTRANSFERASE"/>
    <property type="match status" value="1"/>
</dbReference>
<dbReference type="Pfam" id="PF04413">
    <property type="entry name" value="Glycos_transf_N"/>
    <property type="match status" value="1"/>
</dbReference>
<dbReference type="GO" id="GO:0009245">
    <property type="term" value="P:lipid A biosynthetic process"/>
    <property type="evidence" value="ECO:0000318"/>
    <property type="project" value="GO_Central"/>
</dbReference>
<dbReference type="FunFam" id="3.40.50.2000:FF:000032">
    <property type="entry name" value="3-deoxy-D-manno-octulosonic acid transferase"/>
    <property type="match status" value="1"/>
</dbReference>
<evidence type="ECO:0000256" key="5">
    <source>
        <dbReference type="ARBA" id="ARBA00049183"/>
    </source>
</evidence>
<evidence type="ECO:0000256" key="6">
    <source>
        <dbReference type="PIRSR" id="PIRSR639901-1"/>
    </source>
</evidence>
<dbReference type="SUPFAM" id="SSF53756">
    <property type="entry name" value="UDP-Glycosyltransferase/glycogen phosphorylase"/>
    <property type="match status" value="1"/>
</dbReference>
<dbReference type="Gene3D" id="3.40.50.2000">
    <property type="entry name" value="Glycogen Phosphorylase B"/>
    <property type="match status" value="1"/>
</dbReference>
<dbReference type="AlphaFoldDB" id="A0A1Y1HSL0"/>
<dbReference type="EC" id="2.4.99.12" evidence="2"/>
<gene>
    <name evidence="9" type="ORF">KFL_000430230</name>
</gene>
<dbReference type="Proteomes" id="UP000054558">
    <property type="component" value="Unassembled WGS sequence"/>
</dbReference>
<dbReference type="InterPro" id="IPR038107">
    <property type="entry name" value="Glycos_transf_N_sf"/>
</dbReference>
<evidence type="ECO:0000256" key="7">
    <source>
        <dbReference type="PIRSR" id="PIRSR639901-2"/>
    </source>
</evidence>
<dbReference type="GO" id="GO:0043842">
    <property type="term" value="F:Kdo transferase activity"/>
    <property type="evidence" value="ECO:0007669"/>
    <property type="project" value="UniProtKB-EC"/>
</dbReference>
<name>A0A1Y1HSL0_KLENI</name>
<dbReference type="Gene3D" id="3.40.50.11720">
    <property type="entry name" value="3-Deoxy-D-manno-octulosonic-acid transferase, N-terminal domain"/>
    <property type="match status" value="1"/>
</dbReference>
<evidence type="ECO:0000256" key="1">
    <source>
        <dbReference type="ARBA" id="ARBA00006380"/>
    </source>
</evidence>
<dbReference type="EMBL" id="DF236992">
    <property type="protein sequence ID" value="GAQ79981.1"/>
    <property type="molecule type" value="Genomic_DNA"/>
</dbReference>
<dbReference type="InterPro" id="IPR039901">
    <property type="entry name" value="Kdotransferase"/>
</dbReference>
<feature type="active site" description="Proton acceptor" evidence="6">
    <location>
        <position position="57"/>
    </location>
</feature>
<protein>
    <recommendedName>
        <fullName evidence="2">lipid IVA 3-deoxy-D-manno-octulosonic acid transferase</fullName>
        <ecNumber evidence="2">2.4.99.12</ecNumber>
    </recommendedName>
    <alternativeName>
        <fullName evidence="4">Lipid IV(A) 3-deoxy-D-manno-octulosonic acid transferase</fullName>
    </alternativeName>
</protein>
<dbReference type="STRING" id="105231.A0A1Y1HSL0"/>
<comment type="catalytic activity">
    <reaction evidence="5">
        <text>lipid IVA (E. coli) + CMP-3-deoxy-beta-D-manno-octulosonate = alpha-Kdo-(2-&gt;6)-lipid IVA (E. coli) + CMP + H(+)</text>
        <dbReference type="Rhea" id="RHEA:28066"/>
        <dbReference type="ChEBI" id="CHEBI:15378"/>
        <dbReference type="ChEBI" id="CHEBI:58603"/>
        <dbReference type="ChEBI" id="CHEBI:60364"/>
        <dbReference type="ChEBI" id="CHEBI:60377"/>
        <dbReference type="ChEBI" id="CHEBI:85987"/>
        <dbReference type="EC" id="2.4.99.12"/>
    </reaction>
</comment>
<evidence type="ECO:0000256" key="3">
    <source>
        <dbReference type="ARBA" id="ARBA00022679"/>
    </source>
</evidence>
<dbReference type="PANTHER" id="PTHR42755:SF1">
    <property type="entry name" value="3-DEOXY-D-MANNO-OCTULOSONIC ACID TRANSFERASE, MITOCHONDRIAL-RELATED"/>
    <property type="match status" value="1"/>
</dbReference>
<dbReference type="GO" id="GO:0016020">
    <property type="term" value="C:membrane"/>
    <property type="evidence" value="ECO:0000318"/>
    <property type="project" value="GO_Central"/>
</dbReference>
<evidence type="ECO:0000259" key="8">
    <source>
        <dbReference type="Pfam" id="PF04413"/>
    </source>
</evidence>
<organism evidence="9 10">
    <name type="scientific">Klebsormidium nitens</name>
    <name type="common">Green alga</name>
    <name type="synonym">Ulothrix nitens</name>
    <dbReference type="NCBI Taxonomy" id="105231"/>
    <lineage>
        <taxon>Eukaryota</taxon>
        <taxon>Viridiplantae</taxon>
        <taxon>Streptophyta</taxon>
        <taxon>Klebsormidiophyceae</taxon>
        <taxon>Klebsormidiales</taxon>
        <taxon>Klebsormidiaceae</taxon>
        <taxon>Klebsormidium</taxon>
    </lineage>
</organism>
<sequence>MADTLQLQVYQILGRLFSPVVPKVWTEDECLRQRLGHASVERPPGLLIWIHGVSLGETLAALPLAEHCLAAIPSAHVLMTTVTQAGMDLLRRRRPERASCQFLPLDTPQAVGRFWSHWRPDAGIFLEGELWPTLIHTAQANKCPLVFVNARMGPRSFRRWSYPFLRPLVREMLQRFHVICPIDTHEAIRLQLLGASAGQIRFAGDLKYASAGYAVSPPATDEPIRAAAGRPIWIASSTHEGEEEVICSVHLQLSPTLPALLTVLAPRHPARCATVAAMLQRAGLTVARRSLGAAITPKVNVYLVDTLGELATLYALAPVAFVGGSLFPHLAGHNLAEPAASGCALLTGPHVGHFQGMVRELGDAVQQLADAGELSSALQTLFSNSLLLKARRNTSRETFQRLSAQIIQRVWANIAPSLFGPDVHLDESPITSELRI</sequence>
<evidence type="ECO:0000313" key="9">
    <source>
        <dbReference type="EMBL" id="GAQ79981.1"/>
    </source>
</evidence>
<feature type="domain" description="3-deoxy-D-manno-octulosonic-acid transferase N-terminal" evidence="8">
    <location>
        <begin position="31"/>
        <end position="209"/>
    </location>
</feature>
<evidence type="ECO:0000256" key="4">
    <source>
        <dbReference type="ARBA" id="ARBA00031445"/>
    </source>
</evidence>
<keyword evidence="10" id="KW-1185">Reference proteome</keyword>
<reference evidence="9 10" key="1">
    <citation type="journal article" date="2014" name="Nat. Commun.">
        <title>Klebsormidium flaccidum genome reveals primary factors for plant terrestrial adaptation.</title>
        <authorList>
            <person name="Hori K."/>
            <person name="Maruyama F."/>
            <person name="Fujisawa T."/>
            <person name="Togashi T."/>
            <person name="Yamamoto N."/>
            <person name="Seo M."/>
            <person name="Sato S."/>
            <person name="Yamada T."/>
            <person name="Mori H."/>
            <person name="Tajima N."/>
            <person name="Moriyama T."/>
            <person name="Ikeuchi M."/>
            <person name="Watanabe M."/>
            <person name="Wada H."/>
            <person name="Kobayashi K."/>
            <person name="Saito M."/>
            <person name="Masuda T."/>
            <person name="Sasaki-Sekimoto Y."/>
            <person name="Mashiguchi K."/>
            <person name="Awai K."/>
            <person name="Shimojima M."/>
            <person name="Masuda S."/>
            <person name="Iwai M."/>
            <person name="Nobusawa T."/>
            <person name="Narise T."/>
            <person name="Kondo S."/>
            <person name="Saito H."/>
            <person name="Sato R."/>
            <person name="Murakawa M."/>
            <person name="Ihara Y."/>
            <person name="Oshima-Yamada Y."/>
            <person name="Ohtaka K."/>
            <person name="Satoh M."/>
            <person name="Sonobe K."/>
            <person name="Ishii M."/>
            <person name="Ohtani R."/>
            <person name="Kanamori-Sato M."/>
            <person name="Honoki R."/>
            <person name="Miyazaki D."/>
            <person name="Mochizuki H."/>
            <person name="Umetsu J."/>
            <person name="Higashi K."/>
            <person name="Shibata D."/>
            <person name="Kamiya Y."/>
            <person name="Sato N."/>
            <person name="Nakamura Y."/>
            <person name="Tabata S."/>
            <person name="Ida S."/>
            <person name="Kurokawa K."/>
            <person name="Ohta H."/>
        </authorList>
    </citation>
    <scope>NUCLEOTIDE SEQUENCE [LARGE SCALE GENOMIC DNA]</scope>
    <source>
        <strain evidence="9 10">NIES-2285</strain>
    </source>
</reference>
<dbReference type="OrthoDB" id="308383at2759"/>
<proteinExistence type="inferred from homology"/>
<dbReference type="InterPro" id="IPR007507">
    <property type="entry name" value="Glycos_transf_N"/>
</dbReference>
<feature type="site" description="Transition state stabilizer" evidence="7">
    <location>
        <position position="207"/>
    </location>
</feature>
<accession>A0A1Y1HSL0</accession>
<keyword evidence="3 9" id="KW-0808">Transferase</keyword>
<comment type="similarity">
    <text evidence="1">Belongs to the glycosyltransferase group 1 family. Glycosyltransferase 30 subfamily.</text>
</comment>
<feature type="site" description="Transition state stabilizer" evidence="7">
    <location>
        <position position="127"/>
    </location>
</feature>
<evidence type="ECO:0000256" key="2">
    <source>
        <dbReference type="ARBA" id="ARBA00012621"/>
    </source>
</evidence>